<reference evidence="3" key="1">
    <citation type="submission" date="2019-12" db="EMBL/GenBank/DDBJ databases">
        <title>Genome sequence of Babesia ovis.</title>
        <authorList>
            <person name="Yamagishi J."/>
            <person name="Sevinc F."/>
            <person name="Xuan X."/>
        </authorList>
    </citation>
    <scope>NUCLEOTIDE SEQUENCE</scope>
    <source>
        <strain evidence="3">Selcuk</strain>
    </source>
</reference>
<keyword evidence="3" id="KW-0378">Hydrolase</keyword>
<keyword evidence="4" id="KW-1185">Reference proteome</keyword>
<evidence type="ECO:0000313" key="4">
    <source>
        <dbReference type="Proteomes" id="UP001057455"/>
    </source>
</evidence>
<dbReference type="EMBL" id="BLIY01000002">
    <property type="protein sequence ID" value="GFE52739.1"/>
    <property type="molecule type" value="Genomic_DNA"/>
</dbReference>
<evidence type="ECO:0000313" key="3">
    <source>
        <dbReference type="EMBL" id="GFE52739.1"/>
    </source>
</evidence>
<organism evidence="3 4">
    <name type="scientific">Babesia ovis</name>
    <dbReference type="NCBI Taxonomy" id="5869"/>
    <lineage>
        <taxon>Eukaryota</taxon>
        <taxon>Sar</taxon>
        <taxon>Alveolata</taxon>
        <taxon>Apicomplexa</taxon>
        <taxon>Aconoidasida</taxon>
        <taxon>Piroplasmida</taxon>
        <taxon>Babesiidae</taxon>
        <taxon>Babesia</taxon>
    </lineage>
</organism>
<protein>
    <submittedName>
        <fullName evidence="3">CAAX amino terminal protease family protein</fullName>
    </submittedName>
</protein>
<dbReference type="GO" id="GO:0006508">
    <property type="term" value="P:proteolysis"/>
    <property type="evidence" value="ECO:0007669"/>
    <property type="project" value="UniProtKB-KW"/>
</dbReference>
<proteinExistence type="predicted"/>
<gene>
    <name evidence="3" type="ORF">BaOVIS_001430</name>
</gene>
<dbReference type="InterPro" id="IPR003675">
    <property type="entry name" value="Rce1/LyrA-like_dom"/>
</dbReference>
<keyword evidence="1" id="KW-0732">Signal</keyword>
<feature type="signal peptide" evidence="1">
    <location>
        <begin position="1"/>
        <end position="26"/>
    </location>
</feature>
<dbReference type="Pfam" id="PF02517">
    <property type="entry name" value="Rce1-like"/>
    <property type="match status" value="1"/>
</dbReference>
<dbReference type="PANTHER" id="PTHR43592">
    <property type="entry name" value="CAAX AMINO TERMINAL PROTEASE"/>
    <property type="match status" value="1"/>
</dbReference>
<name>A0A9W5WTG1_BABOV</name>
<keyword evidence="3" id="KW-0645">Protease</keyword>
<dbReference type="PANTHER" id="PTHR43592:SF15">
    <property type="entry name" value="CAAX AMINO TERMINAL PROTEASE FAMILY PROTEIN"/>
    <property type="match status" value="1"/>
</dbReference>
<dbReference type="OrthoDB" id="361580at2759"/>
<feature type="domain" description="CAAX prenyl protease 2/Lysostaphin resistance protein A-like" evidence="2">
    <location>
        <begin position="366"/>
        <end position="451"/>
    </location>
</feature>
<dbReference type="GO" id="GO:0004175">
    <property type="term" value="F:endopeptidase activity"/>
    <property type="evidence" value="ECO:0007669"/>
    <property type="project" value="UniProtKB-ARBA"/>
</dbReference>
<evidence type="ECO:0000259" key="2">
    <source>
        <dbReference type="Pfam" id="PF02517"/>
    </source>
</evidence>
<feature type="chain" id="PRO_5040984561" evidence="1">
    <location>
        <begin position="27"/>
        <end position="461"/>
    </location>
</feature>
<comment type="caution">
    <text evidence="3">The sequence shown here is derived from an EMBL/GenBank/DDBJ whole genome shotgun (WGS) entry which is preliminary data.</text>
</comment>
<accession>A0A9W5WTG1</accession>
<dbReference type="Proteomes" id="UP001057455">
    <property type="component" value="Unassembled WGS sequence"/>
</dbReference>
<dbReference type="GO" id="GO:0080120">
    <property type="term" value="P:CAAX-box protein maturation"/>
    <property type="evidence" value="ECO:0007669"/>
    <property type="project" value="UniProtKB-ARBA"/>
</dbReference>
<dbReference type="AlphaFoldDB" id="A0A9W5WTG1"/>
<sequence length="461" mass="51397">MLLVSSWKRLYLDIFIICHLLVNCDAKRVSGVLTNAVLKVQKSSKTEPKYKPAFVASGLVLADSKRNCPQDGKSASGTSISIIKQCCKIRGIDSIGAISLLNGLEEHAKAISKKINSCVQRVRNELVANEWYRRIQSGIEVMKQKLVTLSTTEQILLAIVGKLFYAFKLPGFHILFPYQLIPVTSGFGVDVGLDTIVSLGSSYLLWKSVQHPEGELILKQNDKFLIPLVGAGLLGSFYISGYAAQVVDNGMLLFSAMDLPISPALQRSMRILLSHLTWVFIGAKMLNYVVPLNSGKCPWFRMDAQELWVYKALTGYFVSCGLYNVTDTIFNIAEALKKLLEPHDTEMYDEMSDNVLMEPSDLIPSIITALGPCITAPWWEEMLYRIFVFKTMNLKLPRNVATCIAALIFAVHHMNPRSVLQLFSLGVLWSLIEQGTNNVFISIAIHSLWNTRIMLGTLLGK</sequence>
<evidence type="ECO:0000256" key="1">
    <source>
        <dbReference type="SAM" id="SignalP"/>
    </source>
</evidence>